<dbReference type="PROSITE" id="PS50222">
    <property type="entry name" value="EF_HAND_2"/>
    <property type="match status" value="2"/>
</dbReference>
<dbReference type="SUPFAM" id="SSF57850">
    <property type="entry name" value="RING/U-box"/>
    <property type="match status" value="1"/>
</dbReference>
<accession>A0A022RFF6</accession>
<evidence type="ECO:0000256" key="4">
    <source>
        <dbReference type="ARBA" id="ARBA00022837"/>
    </source>
</evidence>
<dbReference type="SUPFAM" id="SSF47473">
    <property type="entry name" value="EF-hand"/>
    <property type="match status" value="1"/>
</dbReference>
<dbReference type="InterPro" id="IPR011992">
    <property type="entry name" value="EF-hand-dom_pair"/>
</dbReference>
<keyword evidence="4" id="KW-0106">Calcium</keyword>
<dbReference type="InterPro" id="IPR043145">
    <property type="entry name" value="Znf_ZZ_sf"/>
</dbReference>
<dbReference type="STRING" id="4155.A0A022RFF6"/>
<protein>
    <recommendedName>
        <fullName evidence="5">EF-hand domain-containing protein</fullName>
    </recommendedName>
</protein>
<proteinExistence type="predicted"/>
<dbReference type="Gene3D" id="1.10.238.10">
    <property type="entry name" value="EF-hand"/>
    <property type="match status" value="1"/>
</dbReference>
<evidence type="ECO:0000256" key="1">
    <source>
        <dbReference type="ARBA" id="ARBA00022723"/>
    </source>
</evidence>
<dbReference type="InterPro" id="IPR018247">
    <property type="entry name" value="EF_Hand_1_Ca_BS"/>
</dbReference>
<keyword evidence="1" id="KW-0479">Metal-binding</keyword>
<feature type="domain" description="EF-hand" evidence="5">
    <location>
        <begin position="18"/>
        <end position="53"/>
    </location>
</feature>
<dbReference type="eggNOG" id="ENOG502S40Q">
    <property type="taxonomic scope" value="Eukaryota"/>
</dbReference>
<dbReference type="AlphaFoldDB" id="A0A022RFF6"/>
<name>A0A022RFF6_ERYGU</name>
<gene>
    <name evidence="6" type="ORF">MIMGU_mgv1a021207mg</name>
</gene>
<feature type="domain" description="EF-hand" evidence="5">
    <location>
        <begin position="54"/>
        <end position="83"/>
    </location>
</feature>
<dbReference type="InterPro" id="IPR002048">
    <property type="entry name" value="EF_hand_dom"/>
</dbReference>
<dbReference type="Pfam" id="PF13202">
    <property type="entry name" value="EF-hand_5"/>
    <property type="match status" value="1"/>
</dbReference>
<dbReference type="EMBL" id="KI630480">
    <property type="protein sequence ID" value="EYU38473.1"/>
    <property type="molecule type" value="Genomic_DNA"/>
</dbReference>
<evidence type="ECO:0000256" key="2">
    <source>
        <dbReference type="ARBA" id="ARBA00022771"/>
    </source>
</evidence>
<organism evidence="6 7">
    <name type="scientific">Erythranthe guttata</name>
    <name type="common">Yellow monkey flower</name>
    <name type="synonym">Mimulus guttatus</name>
    <dbReference type="NCBI Taxonomy" id="4155"/>
    <lineage>
        <taxon>Eukaryota</taxon>
        <taxon>Viridiplantae</taxon>
        <taxon>Streptophyta</taxon>
        <taxon>Embryophyta</taxon>
        <taxon>Tracheophyta</taxon>
        <taxon>Spermatophyta</taxon>
        <taxon>Magnoliopsida</taxon>
        <taxon>eudicotyledons</taxon>
        <taxon>Gunneridae</taxon>
        <taxon>Pentapetalae</taxon>
        <taxon>asterids</taxon>
        <taxon>lamiids</taxon>
        <taxon>Lamiales</taxon>
        <taxon>Phrymaceae</taxon>
        <taxon>Erythranthe</taxon>
    </lineage>
</organism>
<evidence type="ECO:0000313" key="6">
    <source>
        <dbReference type="EMBL" id="EYU38473.1"/>
    </source>
</evidence>
<reference evidence="6 7" key="1">
    <citation type="journal article" date="2013" name="Proc. Natl. Acad. Sci. U.S.A.">
        <title>Fine-scale variation in meiotic recombination in Mimulus inferred from population shotgun sequencing.</title>
        <authorList>
            <person name="Hellsten U."/>
            <person name="Wright K.M."/>
            <person name="Jenkins J."/>
            <person name="Shu S."/>
            <person name="Yuan Y."/>
            <person name="Wessler S.R."/>
            <person name="Schmutz J."/>
            <person name="Willis J.H."/>
            <person name="Rokhsar D.S."/>
        </authorList>
    </citation>
    <scope>NUCLEOTIDE SEQUENCE [LARGE SCALE GENOMIC DNA]</scope>
    <source>
        <strain evidence="7">cv. DUN x IM62</strain>
    </source>
</reference>
<evidence type="ECO:0000259" key="5">
    <source>
        <dbReference type="PROSITE" id="PS50222"/>
    </source>
</evidence>
<dbReference type="Gene3D" id="3.30.60.90">
    <property type="match status" value="1"/>
</dbReference>
<dbReference type="GO" id="GO:0005509">
    <property type="term" value="F:calcium ion binding"/>
    <property type="evidence" value="ECO:0000318"/>
    <property type="project" value="GO_Central"/>
</dbReference>
<keyword evidence="3" id="KW-0862">Zinc</keyword>
<dbReference type="GO" id="GO:0008270">
    <property type="term" value="F:zinc ion binding"/>
    <property type="evidence" value="ECO:0007669"/>
    <property type="project" value="UniProtKB-KW"/>
</dbReference>
<evidence type="ECO:0000256" key="3">
    <source>
        <dbReference type="ARBA" id="ARBA00022833"/>
    </source>
</evidence>
<keyword evidence="7" id="KW-1185">Reference proteome</keyword>
<evidence type="ECO:0000313" key="7">
    <source>
        <dbReference type="Proteomes" id="UP000030748"/>
    </source>
</evidence>
<sequence>MDQLHLVAKAYYARATDEEKEKAENYFRSLDVNCTGKISLAEYKSLVNPYYASDAVFKWLDKNGDGSLDFEEVLALYFIHKIRPLRRCDACRGSLQGPYFSCLMCEKNHPNTYDICCGCYGNGKFEHHHPTTSFLDSYSMRRLQTQKLNSAQISLVDDAPE</sequence>
<dbReference type="Proteomes" id="UP000030748">
    <property type="component" value="Unassembled WGS sequence"/>
</dbReference>
<feature type="non-terminal residue" evidence="6">
    <location>
        <position position="161"/>
    </location>
</feature>
<keyword evidence="2" id="KW-0863">Zinc-finger</keyword>
<dbReference type="PROSITE" id="PS00018">
    <property type="entry name" value="EF_HAND_1"/>
    <property type="match status" value="2"/>
</dbReference>
<dbReference type="CDD" id="cd00051">
    <property type="entry name" value="EFh"/>
    <property type="match status" value="1"/>
</dbReference>
<dbReference type="GO" id="GO:0005783">
    <property type="term" value="C:endoplasmic reticulum"/>
    <property type="evidence" value="ECO:0000318"/>
    <property type="project" value="GO_Central"/>
</dbReference>